<dbReference type="PROSITE" id="PS51724">
    <property type="entry name" value="SPOR"/>
    <property type="match status" value="2"/>
</dbReference>
<organism evidence="3 4">
    <name type="scientific">Ahniella affigens</name>
    <dbReference type="NCBI Taxonomy" id="2021234"/>
    <lineage>
        <taxon>Bacteria</taxon>
        <taxon>Pseudomonadati</taxon>
        <taxon>Pseudomonadota</taxon>
        <taxon>Gammaproteobacteria</taxon>
        <taxon>Lysobacterales</taxon>
        <taxon>Rhodanobacteraceae</taxon>
        <taxon>Ahniella</taxon>
    </lineage>
</organism>
<dbReference type="KEGG" id="xba:C7S18_13505"/>
<evidence type="ECO:0000313" key="3">
    <source>
        <dbReference type="EMBL" id="AVP98146.1"/>
    </source>
</evidence>
<dbReference type="AlphaFoldDB" id="A0A2P1PTH8"/>
<dbReference type="PANTHER" id="PTHR38687:SF1">
    <property type="entry name" value="CELL DIVISION PROTEIN DEDD"/>
    <property type="match status" value="1"/>
</dbReference>
<feature type="region of interest" description="Disordered" evidence="1">
    <location>
        <begin position="107"/>
        <end position="208"/>
    </location>
</feature>
<name>A0A2P1PTH8_9GAMM</name>
<feature type="compositionally biased region" description="Pro residues" evidence="1">
    <location>
        <begin position="151"/>
        <end position="161"/>
    </location>
</feature>
<dbReference type="SUPFAM" id="SSF110997">
    <property type="entry name" value="Sporulation related repeat"/>
    <property type="match status" value="2"/>
</dbReference>
<evidence type="ECO:0000259" key="2">
    <source>
        <dbReference type="PROSITE" id="PS51724"/>
    </source>
</evidence>
<reference evidence="3 4" key="1">
    <citation type="submission" date="2018-03" db="EMBL/GenBank/DDBJ databases">
        <title>Ahniella affigens gen. nov., sp. nov., a gammaproteobacterium isolated from sandy soil near a stream.</title>
        <authorList>
            <person name="Ko Y."/>
            <person name="Kim J.-H."/>
        </authorList>
    </citation>
    <scope>NUCLEOTIDE SEQUENCE [LARGE SCALE GENOMIC DNA]</scope>
    <source>
        <strain evidence="3 4">D13</strain>
    </source>
</reference>
<evidence type="ECO:0000313" key="4">
    <source>
        <dbReference type="Proteomes" id="UP000241074"/>
    </source>
</evidence>
<dbReference type="Pfam" id="PF05036">
    <property type="entry name" value="SPOR"/>
    <property type="match status" value="2"/>
</dbReference>
<keyword evidence="4" id="KW-1185">Reference proteome</keyword>
<feature type="domain" description="SPOR" evidence="2">
    <location>
        <begin position="209"/>
        <end position="289"/>
    </location>
</feature>
<evidence type="ECO:0000256" key="1">
    <source>
        <dbReference type="SAM" id="MobiDB-lite"/>
    </source>
</evidence>
<dbReference type="GO" id="GO:0032153">
    <property type="term" value="C:cell division site"/>
    <property type="evidence" value="ECO:0007669"/>
    <property type="project" value="TreeGrafter"/>
</dbReference>
<dbReference type="InterPro" id="IPR007730">
    <property type="entry name" value="SPOR-like_dom"/>
</dbReference>
<dbReference type="Gene3D" id="3.30.70.1070">
    <property type="entry name" value="Sporulation related repeat"/>
    <property type="match status" value="2"/>
</dbReference>
<dbReference type="GO" id="GO:0032506">
    <property type="term" value="P:cytokinetic process"/>
    <property type="evidence" value="ECO:0007669"/>
    <property type="project" value="TreeGrafter"/>
</dbReference>
<feature type="compositionally biased region" description="Pro residues" evidence="1">
    <location>
        <begin position="177"/>
        <end position="201"/>
    </location>
</feature>
<dbReference type="EMBL" id="CP027860">
    <property type="protein sequence ID" value="AVP98146.1"/>
    <property type="molecule type" value="Genomic_DNA"/>
</dbReference>
<dbReference type="Proteomes" id="UP000241074">
    <property type="component" value="Chromosome"/>
</dbReference>
<protein>
    <recommendedName>
        <fullName evidence="2">SPOR domain-containing protein</fullName>
    </recommendedName>
</protein>
<dbReference type="GO" id="GO:0030428">
    <property type="term" value="C:cell septum"/>
    <property type="evidence" value="ECO:0007669"/>
    <property type="project" value="TreeGrafter"/>
</dbReference>
<feature type="compositionally biased region" description="Low complexity" evidence="1">
    <location>
        <begin position="162"/>
        <end position="176"/>
    </location>
</feature>
<feature type="domain" description="SPOR" evidence="2">
    <location>
        <begin position="306"/>
        <end position="385"/>
    </location>
</feature>
<dbReference type="InterPro" id="IPR036680">
    <property type="entry name" value="SPOR-like_sf"/>
</dbReference>
<reference evidence="3 4" key="2">
    <citation type="submission" date="2018-03" db="EMBL/GenBank/DDBJ databases">
        <authorList>
            <person name="Keele B.F."/>
        </authorList>
    </citation>
    <scope>NUCLEOTIDE SEQUENCE [LARGE SCALE GENOMIC DNA]</scope>
    <source>
        <strain evidence="3 4">D13</strain>
    </source>
</reference>
<accession>A0A2P1PTH8</accession>
<gene>
    <name evidence="3" type="ORF">C7S18_13505</name>
</gene>
<proteinExistence type="predicted"/>
<dbReference type="GO" id="GO:0042834">
    <property type="term" value="F:peptidoglycan binding"/>
    <property type="evidence" value="ECO:0007669"/>
    <property type="project" value="InterPro"/>
</dbReference>
<dbReference type="InterPro" id="IPR052521">
    <property type="entry name" value="Cell_div_SPOR-domain"/>
</dbReference>
<dbReference type="PANTHER" id="PTHR38687">
    <property type="entry name" value="CELL DIVISION PROTEIN DEDD-RELATED"/>
    <property type="match status" value="1"/>
</dbReference>
<sequence>MPALTGLPLGGDNGAFAAATFNMDPQLQKRLIGAAVLIVLAAVFLPMLLDGPEQAPARTDVPLAIPEQPARDYQVQDVPLDAATPPPAPPTSVGAALNAEPALPAAEVDPIATVSPENIPPRIDARSGEVIDPGTSGSPVAANPATTQASTPPPSPAPSPATAPIATTSPATSAPIAAPPPVTTPAPKPAPVPPPPQPIAPKPASLPTTSNQGRYVVSLGTFANQANAAQLRASLAGMGFRVIDDTVDVSGKTASRLRVGPYAMRSDAESMRQKIAAANPGLKPVITDLDAASAPAASLPPAADTAPVGSGFAVQIGAFKDQAEANKLRDQLRGGRFAAYVERLNTDQGLLFRVRVGPEAERANAEKLRDAIKARFNLNGNVVRHP</sequence>